<accession>A0ABU4BK68</accession>
<dbReference type="Proteomes" id="UP001185755">
    <property type="component" value="Unassembled WGS sequence"/>
</dbReference>
<gene>
    <name evidence="1" type="ORF">R3P96_25030</name>
</gene>
<proteinExistence type="predicted"/>
<organism evidence="1 2">
    <name type="scientific">Rhodococcoides yunnanense</name>
    <dbReference type="NCBI Taxonomy" id="278209"/>
    <lineage>
        <taxon>Bacteria</taxon>
        <taxon>Bacillati</taxon>
        <taxon>Actinomycetota</taxon>
        <taxon>Actinomycetes</taxon>
        <taxon>Mycobacteriales</taxon>
        <taxon>Nocardiaceae</taxon>
        <taxon>Rhodococcoides</taxon>
    </lineage>
</organism>
<dbReference type="RefSeq" id="WP_317566641.1">
    <property type="nucleotide sequence ID" value="NZ_JAWLJX010000016.1"/>
</dbReference>
<reference evidence="1 2" key="1">
    <citation type="submission" date="2023-10" db="EMBL/GenBank/DDBJ databases">
        <title>Development of a sustainable strategy for remediation of hydrocarbon-contaminated territories based on the waste exchange concept.</title>
        <authorList>
            <person name="Krivoruchko A."/>
        </authorList>
    </citation>
    <scope>NUCLEOTIDE SEQUENCE [LARGE SCALE GENOMIC DNA]</scope>
    <source>
        <strain evidence="1 2">IEGM 1323</strain>
    </source>
</reference>
<name>A0ABU4BK68_9NOCA</name>
<protein>
    <submittedName>
        <fullName evidence="1">Uncharacterized protein</fullName>
    </submittedName>
</protein>
<comment type="caution">
    <text evidence="1">The sequence shown here is derived from an EMBL/GenBank/DDBJ whole genome shotgun (WGS) entry which is preliminary data.</text>
</comment>
<keyword evidence="2" id="KW-1185">Reference proteome</keyword>
<evidence type="ECO:0000313" key="1">
    <source>
        <dbReference type="EMBL" id="MDV6264614.1"/>
    </source>
</evidence>
<evidence type="ECO:0000313" key="2">
    <source>
        <dbReference type="Proteomes" id="UP001185755"/>
    </source>
</evidence>
<sequence length="53" mass="5837">MIARDLGDVGAEDTRRFAFLQTHGRRIVVAAARSLMSRVIPPLPPRHVVMLAA</sequence>
<dbReference type="EMBL" id="JAWLJX010000016">
    <property type="protein sequence ID" value="MDV6264614.1"/>
    <property type="molecule type" value="Genomic_DNA"/>
</dbReference>